<dbReference type="RefSeq" id="WP_073083576.1">
    <property type="nucleotide sequence ID" value="NZ_FQWS01000001.1"/>
</dbReference>
<proteinExistence type="predicted"/>
<feature type="region of interest" description="Disordered" evidence="1">
    <location>
        <begin position="27"/>
        <end position="56"/>
    </location>
</feature>
<name>A0A1M5MEB1_9FLAO</name>
<dbReference type="GO" id="GO:0009055">
    <property type="term" value="F:electron transfer activity"/>
    <property type="evidence" value="ECO:0007669"/>
    <property type="project" value="InterPro"/>
</dbReference>
<protein>
    <recommendedName>
        <fullName evidence="5">Cytochrome c domain-containing protein</fullName>
    </recommendedName>
</protein>
<dbReference type="STRING" id="1089305.SAMN05444148_0879"/>
<evidence type="ECO:0008006" key="5">
    <source>
        <dbReference type="Google" id="ProtNLM"/>
    </source>
</evidence>
<evidence type="ECO:0000313" key="3">
    <source>
        <dbReference type="EMBL" id="SHG75734.1"/>
    </source>
</evidence>
<evidence type="ECO:0000256" key="1">
    <source>
        <dbReference type="SAM" id="MobiDB-lite"/>
    </source>
</evidence>
<feature type="chain" id="PRO_5012364155" description="Cytochrome c domain-containing protein" evidence="2">
    <location>
        <begin position="19"/>
        <end position="139"/>
    </location>
</feature>
<dbReference type="InterPro" id="IPR036909">
    <property type="entry name" value="Cyt_c-like_dom_sf"/>
</dbReference>
<dbReference type="GO" id="GO:0020037">
    <property type="term" value="F:heme binding"/>
    <property type="evidence" value="ECO:0007669"/>
    <property type="project" value="InterPro"/>
</dbReference>
<evidence type="ECO:0000256" key="2">
    <source>
        <dbReference type="SAM" id="SignalP"/>
    </source>
</evidence>
<dbReference type="SUPFAM" id="SSF46626">
    <property type="entry name" value="Cytochrome c"/>
    <property type="match status" value="1"/>
</dbReference>
<organism evidence="3 4">
    <name type="scientific">Winogradskyella jejuensis</name>
    <dbReference type="NCBI Taxonomy" id="1089305"/>
    <lineage>
        <taxon>Bacteria</taxon>
        <taxon>Pseudomonadati</taxon>
        <taxon>Bacteroidota</taxon>
        <taxon>Flavobacteriia</taxon>
        <taxon>Flavobacteriales</taxon>
        <taxon>Flavobacteriaceae</taxon>
        <taxon>Winogradskyella</taxon>
    </lineage>
</organism>
<sequence>MKTTKLLFLMLFALCIIACTNDSEDDFVNSDVIENPDDGDGDGDGDGNGGGQQASDVNYVDDIEPIMRAACISCHGQPPTNGAPFALVNFSQVSQRANGIFNRMNLSSGAPGAMPPSGRLPQSTIDLIQQWIDDGKPEN</sequence>
<dbReference type="EMBL" id="FQWS01000001">
    <property type="protein sequence ID" value="SHG75734.1"/>
    <property type="molecule type" value="Genomic_DNA"/>
</dbReference>
<reference evidence="4" key="1">
    <citation type="submission" date="2016-11" db="EMBL/GenBank/DDBJ databases">
        <authorList>
            <person name="Varghese N."/>
            <person name="Submissions S."/>
        </authorList>
    </citation>
    <scope>NUCLEOTIDE SEQUENCE [LARGE SCALE GENOMIC DNA]</scope>
    <source>
        <strain evidence="4">DSM 25330</strain>
    </source>
</reference>
<accession>A0A1M5MEB1</accession>
<keyword evidence="4" id="KW-1185">Reference proteome</keyword>
<dbReference type="AlphaFoldDB" id="A0A1M5MEB1"/>
<keyword evidence="2" id="KW-0732">Signal</keyword>
<gene>
    <name evidence="3" type="ORF">SAMN05444148_0879</name>
</gene>
<feature type="signal peptide" evidence="2">
    <location>
        <begin position="1"/>
        <end position="18"/>
    </location>
</feature>
<dbReference type="Proteomes" id="UP000184522">
    <property type="component" value="Unassembled WGS sequence"/>
</dbReference>
<dbReference type="OrthoDB" id="9786191at2"/>
<feature type="compositionally biased region" description="Acidic residues" evidence="1">
    <location>
        <begin position="27"/>
        <end position="45"/>
    </location>
</feature>
<evidence type="ECO:0000313" key="4">
    <source>
        <dbReference type="Proteomes" id="UP000184522"/>
    </source>
</evidence>